<organism evidence="2 3">
    <name type="scientific">Streptomyces flaveus</name>
    <dbReference type="NCBI Taxonomy" id="66370"/>
    <lineage>
        <taxon>Bacteria</taxon>
        <taxon>Bacillati</taxon>
        <taxon>Actinomycetota</taxon>
        <taxon>Actinomycetes</taxon>
        <taxon>Kitasatosporales</taxon>
        <taxon>Streptomycetaceae</taxon>
        <taxon>Streptomyces</taxon>
        <taxon>Streptomyces aurantiacus group</taxon>
    </lineage>
</organism>
<protein>
    <submittedName>
        <fullName evidence="2">Uncharacterized protein</fullName>
    </submittedName>
</protein>
<evidence type="ECO:0000256" key="1">
    <source>
        <dbReference type="SAM" id="MobiDB-lite"/>
    </source>
</evidence>
<keyword evidence="3" id="KW-1185">Reference proteome</keyword>
<sequence>MTGFVLAVDVVLCGQVESLGAAQQFLMGGVQHALSISISFDDKRLTRFVKRPDTTGAQAPAVSARDAVSVGGLCPGPRQPGGDDAEDHHHRNGGLEP</sequence>
<accession>A0A917RCK7</accession>
<dbReference type="AlphaFoldDB" id="A0A917RCK7"/>
<reference evidence="2" key="1">
    <citation type="journal article" date="2014" name="Int. J. Syst. Evol. Microbiol.">
        <title>Complete genome sequence of Corynebacterium casei LMG S-19264T (=DSM 44701T), isolated from a smear-ripened cheese.</title>
        <authorList>
            <consortium name="US DOE Joint Genome Institute (JGI-PGF)"/>
            <person name="Walter F."/>
            <person name="Albersmeier A."/>
            <person name="Kalinowski J."/>
            <person name="Ruckert C."/>
        </authorList>
    </citation>
    <scope>NUCLEOTIDE SEQUENCE</scope>
    <source>
        <strain evidence="2">JCM 3035</strain>
    </source>
</reference>
<dbReference type="Proteomes" id="UP000637788">
    <property type="component" value="Unassembled WGS sequence"/>
</dbReference>
<evidence type="ECO:0000313" key="3">
    <source>
        <dbReference type="Proteomes" id="UP000637788"/>
    </source>
</evidence>
<dbReference type="EMBL" id="BMPQ01000027">
    <property type="protein sequence ID" value="GGL01711.1"/>
    <property type="molecule type" value="Genomic_DNA"/>
</dbReference>
<evidence type="ECO:0000313" key="2">
    <source>
        <dbReference type="EMBL" id="GGL01711.1"/>
    </source>
</evidence>
<comment type="caution">
    <text evidence="2">The sequence shown here is derived from an EMBL/GenBank/DDBJ whole genome shotgun (WGS) entry which is preliminary data.</text>
</comment>
<proteinExistence type="predicted"/>
<name>A0A917RCK7_9ACTN</name>
<feature type="region of interest" description="Disordered" evidence="1">
    <location>
        <begin position="55"/>
        <end position="97"/>
    </location>
</feature>
<gene>
    <name evidence="2" type="ORF">GCM10010094_73190</name>
</gene>
<reference evidence="2" key="2">
    <citation type="submission" date="2020-09" db="EMBL/GenBank/DDBJ databases">
        <authorList>
            <person name="Sun Q."/>
            <person name="Ohkuma M."/>
        </authorList>
    </citation>
    <scope>NUCLEOTIDE SEQUENCE</scope>
    <source>
        <strain evidence="2">JCM 3035</strain>
    </source>
</reference>